<dbReference type="PANTHER" id="PTHR30093">
    <property type="entry name" value="GENERAL SECRETION PATHWAY PROTEIN G"/>
    <property type="match status" value="1"/>
</dbReference>
<dbReference type="SUPFAM" id="SSF54523">
    <property type="entry name" value="Pili subunits"/>
    <property type="match status" value="1"/>
</dbReference>
<evidence type="ECO:0000313" key="8">
    <source>
        <dbReference type="Proteomes" id="UP000199006"/>
    </source>
</evidence>
<dbReference type="Gene3D" id="3.30.700.10">
    <property type="entry name" value="Glycoprotein, Type 4 Pilin"/>
    <property type="match status" value="1"/>
</dbReference>
<keyword evidence="5 6" id="KW-0472">Membrane</keyword>
<dbReference type="GO" id="GO:0016020">
    <property type="term" value="C:membrane"/>
    <property type="evidence" value="ECO:0007669"/>
    <property type="project" value="UniProtKB-SubCell"/>
</dbReference>
<evidence type="ECO:0000313" key="7">
    <source>
        <dbReference type="EMBL" id="SFL08305.1"/>
    </source>
</evidence>
<name>A0A1I4ERF0_9FIRM</name>
<dbReference type="RefSeq" id="WP_089858023.1">
    <property type="nucleotide sequence ID" value="NZ_FOTI01000001.1"/>
</dbReference>
<organism evidence="7 8">
    <name type="scientific">Halanaerobium salsuginis</name>
    <dbReference type="NCBI Taxonomy" id="29563"/>
    <lineage>
        <taxon>Bacteria</taxon>
        <taxon>Bacillati</taxon>
        <taxon>Bacillota</taxon>
        <taxon>Clostridia</taxon>
        <taxon>Halanaerobiales</taxon>
        <taxon>Halanaerobiaceae</taxon>
        <taxon>Halanaerobium</taxon>
    </lineage>
</organism>
<keyword evidence="3 6" id="KW-0812">Transmembrane</keyword>
<dbReference type="STRING" id="29563.SAMN02983006_00113"/>
<dbReference type="OrthoDB" id="2112093at2"/>
<dbReference type="Proteomes" id="UP000199006">
    <property type="component" value="Unassembled WGS sequence"/>
</dbReference>
<dbReference type="AlphaFoldDB" id="A0A1I4ERF0"/>
<evidence type="ECO:0000256" key="5">
    <source>
        <dbReference type="ARBA" id="ARBA00023136"/>
    </source>
</evidence>
<dbReference type="NCBIfam" id="TIGR02532">
    <property type="entry name" value="IV_pilin_GFxxxE"/>
    <property type="match status" value="1"/>
</dbReference>
<protein>
    <submittedName>
        <fullName evidence="7">General secretion pathway protein G</fullName>
    </submittedName>
</protein>
<dbReference type="InterPro" id="IPR000983">
    <property type="entry name" value="Bac_GSPG_pilin"/>
</dbReference>
<proteinExistence type="predicted"/>
<dbReference type="PROSITE" id="PS00409">
    <property type="entry name" value="PROKAR_NTER_METHYL"/>
    <property type="match status" value="1"/>
</dbReference>
<dbReference type="GO" id="GO:0015627">
    <property type="term" value="C:type II protein secretion system complex"/>
    <property type="evidence" value="ECO:0007669"/>
    <property type="project" value="InterPro"/>
</dbReference>
<sequence length="146" mass="16078">MERQRSFKLTEQGFTLIELLIVIVILGILASIAIPNLSGITEKAREEALTFNVRTLQTEISVYKFKHDNYPAAADTAAFINNYQAEFNALKSIVGEVGTANLATDYYYASNGSDYVFSVKLTDDLFIGISNQSGLETDLTGHLSLD</sequence>
<keyword evidence="8" id="KW-1185">Reference proteome</keyword>
<dbReference type="GO" id="GO:0015628">
    <property type="term" value="P:protein secretion by the type II secretion system"/>
    <property type="evidence" value="ECO:0007669"/>
    <property type="project" value="InterPro"/>
</dbReference>
<evidence type="ECO:0000256" key="6">
    <source>
        <dbReference type="SAM" id="Phobius"/>
    </source>
</evidence>
<evidence type="ECO:0000256" key="1">
    <source>
        <dbReference type="ARBA" id="ARBA00004167"/>
    </source>
</evidence>
<gene>
    <name evidence="7" type="ORF">SAMN02983006_00113</name>
</gene>
<keyword evidence="4 6" id="KW-1133">Transmembrane helix</keyword>
<dbReference type="PANTHER" id="PTHR30093:SF44">
    <property type="entry name" value="TYPE II SECRETION SYSTEM CORE PROTEIN G"/>
    <property type="match status" value="1"/>
</dbReference>
<comment type="subcellular location">
    <subcellularLocation>
        <location evidence="1">Membrane</location>
        <topology evidence="1">Single-pass membrane protein</topology>
    </subcellularLocation>
</comment>
<dbReference type="EMBL" id="FOTI01000001">
    <property type="protein sequence ID" value="SFL08305.1"/>
    <property type="molecule type" value="Genomic_DNA"/>
</dbReference>
<accession>A0A1I4ERF0</accession>
<evidence type="ECO:0000256" key="2">
    <source>
        <dbReference type="ARBA" id="ARBA00022481"/>
    </source>
</evidence>
<feature type="transmembrane region" description="Helical" evidence="6">
    <location>
        <begin position="12"/>
        <end position="34"/>
    </location>
</feature>
<dbReference type="PRINTS" id="PR00813">
    <property type="entry name" value="BCTERIALGSPG"/>
</dbReference>
<reference evidence="7 8" key="1">
    <citation type="submission" date="2016-10" db="EMBL/GenBank/DDBJ databases">
        <authorList>
            <person name="de Groot N.N."/>
        </authorList>
    </citation>
    <scope>NUCLEOTIDE SEQUENCE [LARGE SCALE GENOMIC DNA]</scope>
    <source>
        <strain evidence="7 8">ATCC 51327</strain>
    </source>
</reference>
<dbReference type="Pfam" id="PF07963">
    <property type="entry name" value="N_methyl"/>
    <property type="match status" value="1"/>
</dbReference>
<evidence type="ECO:0000256" key="3">
    <source>
        <dbReference type="ARBA" id="ARBA00022692"/>
    </source>
</evidence>
<keyword evidence="2" id="KW-0488">Methylation</keyword>
<evidence type="ECO:0000256" key="4">
    <source>
        <dbReference type="ARBA" id="ARBA00022989"/>
    </source>
</evidence>
<dbReference type="InterPro" id="IPR012902">
    <property type="entry name" value="N_methyl_site"/>
</dbReference>
<dbReference type="InterPro" id="IPR045584">
    <property type="entry name" value="Pilin-like"/>
</dbReference>